<accession>A0AAW0Q216</accession>
<keyword evidence="5" id="KW-0812">Transmembrane</keyword>
<reference evidence="8" key="1">
    <citation type="submission" date="2024-04" db="EMBL/GenBank/DDBJ databases">
        <title>Salinicola lusitanus LLJ914,a marine bacterium isolated from the Okinawa Trough.</title>
        <authorList>
            <person name="Li J."/>
        </authorList>
    </citation>
    <scope>NUCLEOTIDE SEQUENCE [LARGE SCALE GENOMIC DNA]</scope>
</reference>
<protein>
    <recommendedName>
        <fullName evidence="9">UDP-glucuronosyltransferase</fullName>
    </recommendedName>
</protein>
<evidence type="ECO:0000256" key="6">
    <source>
        <dbReference type="ARBA" id="ARBA00022989"/>
    </source>
</evidence>
<evidence type="ECO:0000313" key="8">
    <source>
        <dbReference type="Proteomes" id="UP001460270"/>
    </source>
</evidence>
<keyword evidence="6" id="KW-0472">Membrane</keyword>
<dbReference type="Gene3D" id="3.40.50.2000">
    <property type="entry name" value="Glycogen Phosphorylase B"/>
    <property type="match status" value="1"/>
</dbReference>
<dbReference type="InterPro" id="IPR050271">
    <property type="entry name" value="UDP-glycosyltransferase"/>
</dbReference>
<comment type="similarity">
    <text evidence="2">Belongs to the UDP-glycosyltransferase family.</text>
</comment>
<gene>
    <name evidence="7" type="ORF">WMY93_003332</name>
</gene>
<evidence type="ECO:0000256" key="2">
    <source>
        <dbReference type="ARBA" id="ARBA00009995"/>
    </source>
</evidence>
<dbReference type="PANTHER" id="PTHR48043">
    <property type="entry name" value="EG:EG0003.4 PROTEIN-RELATED"/>
    <property type="match status" value="1"/>
</dbReference>
<dbReference type="PANTHER" id="PTHR48043:SF161">
    <property type="entry name" value="UDP GLUCURONOSYLTRANSFERASE FAMILY 1 MEMBER A1"/>
    <property type="match status" value="1"/>
</dbReference>
<keyword evidence="4" id="KW-0808">Transferase</keyword>
<dbReference type="InterPro" id="IPR002213">
    <property type="entry name" value="UDP_glucos_trans"/>
</dbReference>
<evidence type="ECO:0000256" key="4">
    <source>
        <dbReference type="ARBA" id="ARBA00022679"/>
    </source>
</evidence>
<dbReference type="AlphaFoldDB" id="A0AAW0Q216"/>
<evidence type="ECO:0000313" key="7">
    <source>
        <dbReference type="EMBL" id="KAK7940006.1"/>
    </source>
</evidence>
<dbReference type="SUPFAM" id="SSF53756">
    <property type="entry name" value="UDP-Glycosyltransferase/glycogen phosphorylase"/>
    <property type="match status" value="1"/>
</dbReference>
<evidence type="ECO:0008006" key="9">
    <source>
        <dbReference type="Google" id="ProtNLM"/>
    </source>
</evidence>
<organism evidence="7 8">
    <name type="scientific">Mugilogobius chulae</name>
    <name type="common">yellowstripe goby</name>
    <dbReference type="NCBI Taxonomy" id="88201"/>
    <lineage>
        <taxon>Eukaryota</taxon>
        <taxon>Metazoa</taxon>
        <taxon>Chordata</taxon>
        <taxon>Craniata</taxon>
        <taxon>Vertebrata</taxon>
        <taxon>Euteleostomi</taxon>
        <taxon>Actinopterygii</taxon>
        <taxon>Neopterygii</taxon>
        <taxon>Teleostei</taxon>
        <taxon>Neoteleostei</taxon>
        <taxon>Acanthomorphata</taxon>
        <taxon>Gobiaria</taxon>
        <taxon>Gobiiformes</taxon>
        <taxon>Gobioidei</taxon>
        <taxon>Gobiidae</taxon>
        <taxon>Gobionellinae</taxon>
        <taxon>Mugilogobius</taxon>
    </lineage>
</organism>
<name>A0AAW0Q216_9GOBI</name>
<comment type="caution">
    <text evidence="7">The sequence shown here is derived from an EMBL/GenBank/DDBJ whole genome shotgun (WGS) entry which is preliminary data.</text>
</comment>
<dbReference type="GO" id="GO:0016020">
    <property type="term" value="C:membrane"/>
    <property type="evidence" value="ECO:0007669"/>
    <property type="project" value="UniProtKB-SubCell"/>
</dbReference>
<keyword evidence="3" id="KW-0328">Glycosyltransferase</keyword>
<dbReference type="Pfam" id="PF00201">
    <property type="entry name" value="UDPGT"/>
    <property type="match status" value="1"/>
</dbReference>
<keyword evidence="8" id="KW-1185">Reference proteome</keyword>
<proteinExistence type="inferred from homology"/>
<evidence type="ECO:0000256" key="3">
    <source>
        <dbReference type="ARBA" id="ARBA00022676"/>
    </source>
</evidence>
<keyword evidence="6" id="KW-1133">Transmembrane helix</keyword>
<evidence type="ECO:0000256" key="5">
    <source>
        <dbReference type="ARBA" id="ARBA00022692"/>
    </source>
</evidence>
<comment type="subcellular location">
    <subcellularLocation>
        <location evidence="1">Membrane</location>
        <topology evidence="1">Single-pass membrane protein</topology>
    </subcellularLocation>
</comment>
<dbReference type="GO" id="GO:0008194">
    <property type="term" value="F:UDP-glycosyltransferase activity"/>
    <property type="evidence" value="ECO:0007669"/>
    <property type="project" value="InterPro"/>
</dbReference>
<dbReference type="EMBL" id="JBBPFD010000002">
    <property type="protein sequence ID" value="KAK7940006.1"/>
    <property type="molecule type" value="Genomic_DNA"/>
</dbReference>
<evidence type="ECO:0000256" key="1">
    <source>
        <dbReference type="ARBA" id="ARBA00004167"/>
    </source>
</evidence>
<sequence>MIFRRTDSLVLHEPKANQTAYAATDDADSASKSSKTLLYDFLQTPLTPDSPIYIKLTRATCPNQFRRATLSLLDTRANQCPSPPSFIPMFNSGNTDKMNFPQRVKNMLVYGLETYLCTVLYASFDDLVSRYVEKDMSYQRLLGEGAIWLLRYDFVFEWPRPIMPNMVLIGGINCAKKAPLPADLQEFVEGSGDDGFIVFTMGSMVSDMPMEIATLFFEAFRQLPQRVLWRYEGKVPENAPKNVKLLKWLPQNDLLAHPKARVL</sequence>
<dbReference type="Proteomes" id="UP001460270">
    <property type="component" value="Unassembled WGS sequence"/>
</dbReference>